<gene>
    <name evidence="1" type="ORF">CLCR_09203</name>
</gene>
<dbReference type="Proteomes" id="UP000094526">
    <property type="component" value="Unassembled WGS sequence"/>
</dbReference>
<comment type="caution">
    <text evidence="1">The sequence shown here is derived from an EMBL/GenBank/DDBJ whole genome shotgun (WGS) entry which is preliminary data.</text>
</comment>
<name>A0A1C1CRF2_9EURO</name>
<evidence type="ECO:0000313" key="2">
    <source>
        <dbReference type="Proteomes" id="UP000094526"/>
    </source>
</evidence>
<keyword evidence="2" id="KW-1185">Reference proteome</keyword>
<sequence>MADMGQTTFTSPRIFKYNLAAAARKEAGREAARRAAEKTAGFSSTSKETCVLNGRSYNGSQRFIAFDFALGRTKTSRRVSMSLHALGKVVSQLDLQTNEVAERGVSSVTSRAGAWKQEVDKVPSQADMNLRHA</sequence>
<protein>
    <submittedName>
        <fullName evidence="1">Uncharacterized protein</fullName>
    </submittedName>
</protein>
<dbReference type="VEuPathDB" id="FungiDB:CLCR_09203"/>
<dbReference type="EMBL" id="LGRB01000009">
    <property type="protein sequence ID" value="OCT51053.1"/>
    <property type="molecule type" value="Genomic_DNA"/>
</dbReference>
<accession>A0A1C1CRF2</accession>
<evidence type="ECO:0000313" key="1">
    <source>
        <dbReference type="EMBL" id="OCT51053.1"/>
    </source>
</evidence>
<organism evidence="1 2">
    <name type="scientific">Cladophialophora carrionii</name>
    <dbReference type="NCBI Taxonomy" id="86049"/>
    <lineage>
        <taxon>Eukaryota</taxon>
        <taxon>Fungi</taxon>
        <taxon>Dikarya</taxon>
        <taxon>Ascomycota</taxon>
        <taxon>Pezizomycotina</taxon>
        <taxon>Eurotiomycetes</taxon>
        <taxon>Chaetothyriomycetidae</taxon>
        <taxon>Chaetothyriales</taxon>
        <taxon>Herpotrichiellaceae</taxon>
        <taxon>Cladophialophora</taxon>
    </lineage>
</organism>
<reference evidence="2" key="1">
    <citation type="submission" date="2015-07" db="EMBL/GenBank/DDBJ databases">
        <authorList>
            <person name="Teixeira M.M."/>
            <person name="Souza R.C."/>
            <person name="Almeida L.G."/>
            <person name="Vicente V.A."/>
            <person name="de Hoog S."/>
            <person name="Bocca A.L."/>
            <person name="de Almeida S.R."/>
            <person name="Vasconcelos A.T."/>
            <person name="Felipe M.S."/>
        </authorList>
    </citation>
    <scope>NUCLEOTIDE SEQUENCE [LARGE SCALE GENOMIC DNA]</scope>
    <source>
        <strain evidence="2">KSF</strain>
    </source>
</reference>
<dbReference type="AlphaFoldDB" id="A0A1C1CRF2"/>
<proteinExistence type="predicted"/>